<name>A0ABU8U196_9ACTN</name>
<dbReference type="InterPro" id="IPR032808">
    <property type="entry name" value="DoxX"/>
</dbReference>
<comment type="caution">
    <text evidence="6">The sequence shown here is derived from an EMBL/GenBank/DDBJ whole genome shotgun (WGS) entry which is preliminary data.</text>
</comment>
<keyword evidence="4 5" id="KW-0472">Membrane</keyword>
<keyword evidence="3 5" id="KW-1133">Transmembrane helix</keyword>
<reference evidence="6 7" key="1">
    <citation type="submission" date="2024-03" db="EMBL/GenBank/DDBJ databases">
        <title>Novel Streptomyces species of biotechnological and ecological value are a feature of Machair soil.</title>
        <authorList>
            <person name="Prole J.R."/>
            <person name="Goodfellow M."/>
            <person name="Allenby N."/>
            <person name="Ward A.C."/>
        </authorList>
    </citation>
    <scope>NUCLEOTIDE SEQUENCE [LARGE SCALE GENOMIC DNA]</scope>
    <source>
        <strain evidence="6 7">MS1.HAVA.3</strain>
    </source>
</reference>
<evidence type="ECO:0000313" key="6">
    <source>
        <dbReference type="EMBL" id="MEJ8641653.1"/>
    </source>
</evidence>
<organism evidence="6 7">
    <name type="scientific">Streptomyces caledonius</name>
    <dbReference type="NCBI Taxonomy" id="3134107"/>
    <lineage>
        <taxon>Bacteria</taxon>
        <taxon>Bacillati</taxon>
        <taxon>Actinomycetota</taxon>
        <taxon>Actinomycetes</taxon>
        <taxon>Kitasatosporales</taxon>
        <taxon>Streptomycetaceae</taxon>
        <taxon>Streptomyces</taxon>
    </lineage>
</organism>
<evidence type="ECO:0000256" key="5">
    <source>
        <dbReference type="SAM" id="Phobius"/>
    </source>
</evidence>
<feature type="transmembrane region" description="Helical" evidence="5">
    <location>
        <begin position="70"/>
        <end position="90"/>
    </location>
</feature>
<keyword evidence="2 5" id="KW-0812">Transmembrane</keyword>
<keyword evidence="7" id="KW-1185">Reference proteome</keyword>
<comment type="subcellular location">
    <subcellularLocation>
        <location evidence="1">Membrane</location>
        <topology evidence="1">Multi-pass membrane protein</topology>
    </subcellularLocation>
</comment>
<evidence type="ECO:0000313" key="7">
    <source>
        <dbReference type="Proteomes" id="UP001382904"/>
    </source>
</evidence>
<dbReference type="Pfam" id="PF13564">
    <property type="entry name" value="DoxX_2"/>
    <property type="match status" value="1"/>
</dbReference>
<protein>
    <submittedName>
        <fullName evidence="6">DoxX family protein</fullName>
    </submittedName>
</protein>
<feature type="transmembrane region" description="Helical" evidence="5">
    <location>
        <begin position="96"/>
        <end position="115"/>
    </location>
</feature>
<evidence type="ECO:0000256" key="3">
    <source>
        <dbReference type="ARBA" id="ARBA00022989"/>
    </source>
</evidence>
<proteinExistence type="predicted"/>
<evidence type="ECO:0000256" key="1">
    <source>
        <dbReference type="ARBA" id="ARBA00004141"/>
    </source>
</evidence>
<dbReference type="EMBL" id="JBBKAM010000002">
    <property type="protein sequence ID" value="MEJ8641653.1"/>
    <property type="molecule type" value="Genomic_DNA"/>
</dbReference>
<accession>A0ABU8U196</accession>
<dbReference type="Proteomes" id="UP001382904">
    <property type="component" value="Unassembled WGS sequence"/>
</dbReference>
<evidence type="ECO:0000256" key="4">
    <source>
        <dbReference type="ARBA" id="ARBA00023136"/>
    </source>
</evidence>
<evidence type="ECO:0000256" key="2">
    <source>
        <dbReference type="ARBA" id="ARBA00022692"/>
    </source>
</evidence>
<sequence>MFLAYVCVTVLTVLANAWEAVTSFARARFVLANAAEVGVPHSWLPVLGALKGAGAVGLVLGLLGFQSIGIAAATGLVFFMICAVAIHVRARVFHNIVFPGSFLGLAGAALVLAVVR</sequence>
<gene>
    <name evidence="6" type="ORF">WKI68_09585</name>
</gene>